<dbReference type="PANTHER" id="PTHR43681">
    <property type="entry name" value="TRANSMEMBRANE GTPASE FZO"/>
    <property type="match status" value="1"/>
</dbReference>
<feature type="compositionally biased region" description="Basic and acidic residues" evidence="1">
    <location>
        <begin position="210"/>
        <end position="225"/>
    </location>
</feature>
<dbReference type="Gene3D" id="3.40.50.300">
    <property type="entry name" value="P-loop containing nucleotide triphosphate hydrolases"/>
    <property type="match status" value="1"/>
</dbReference>
<evidence type="ECO:0000313" key="6">
    <source>
        <dbReference type="Proteomes" id="UP000600918"/>
    </source>
</evidence>
<feature type="compositionally biased region" description="Acidic residues" evidence="1">
    <location>
        <begin position="135"/>
        <end position="157"/>
    </location>
</feature>
<feature type="region of interest" description="Disordered" evidence="1">
    <location>
        <begin position="68"/>
        <end position="463"/>
    </location>
</feature>
<dbReference type="InterPro" id="IPR051943">
    <property type="entry name" value="TRAFAC_Dynamin-like_GTPase"/>
</dbReference>
<proteinExistence type="predicted"/>
<evidence type="ECO:0000313" key="5">
    <source>
        <dbReference type="EMBL" id="KAF7417329.1"/>
    </source>
</evidence>
<evidence type="ECO:0000259" key="3">
    <source>
        <dbReference type="Pfam" id="PF00350"/>
    </source>
</evidence>
<dbReference type="Gene3D" id="1.10.268.20">
    <property type="match status" value="2"/>
</dbReference>
<dbReference type="CDD" id="cd09913">
    <property type="entry name" value="EHD"/>
    <property type="match status" value="1"/>
</dbReference>
<feature type="compositionally biased region" description="Basic and acidic residues" evidence="1">
    <location>
        <begin position="351"/>
        <end position="387"/>
    </location>
</feature>
<feature type="compositionally biased region" description="Acidic residues" evidence="1">
    <location>
        <begin position="177"/>
        <end position="209"/>
    </location>
</feature>
<organism evidence="5 6">
    <name type="scientific">Vespula pensylvanica</name>
    <name type="common">Western yellow jacket</name>
    <name type="synonym">Wasp</name>
    <dbReference type="NCBI Taxonomy" id="30213"/>
    <lineage>
        <taxon>Eukaryota</taxon>
        <taxon>Metazoa</taxon>
        <taxon>Ecdysozoa</taxon>
        <taxon>Arthropoda</taxon>
        <taxon>Hexapoda</taxon>
        <taxon>Insecta</taxon>
        <taxon>Pterygota</taxon>
        <taxon>Neoptera</taxon>
        <taxon>Endopterygota</taxon>
        <taxon>Hymenoptera</taxon>
        <taxon>Apocrita</taxon>
        <taxon>Aculeata</taxon>
        <taxon>Vespoidea</taxon>
        <taxon>Vespidae</taxon>
        <taxon>Vespinae</taxon>
        <taxon>Vespula</taxon>
    </lineage>
</organism>
<feature type="compositionally biased region" description="Basic and acidic residues" evidence="1">
    <location>
        <begin position="102"/>
        <end position="115"/>
    </location>
</feature>
<dbReference type="InterPro" id="IPR045063">
    <property type="entry name" value="Dynamin_N"/>
</dbReference>
<accession>A0A834NSR1</accession>
<feature type="compositionally biased region" description="Acidic residues" evidence="1">
    <location>
        <begin position="402"/>
        <end position="411"/>
    </location>
</feature>
<name>A0A834NSR1_VESPE</name>
<feature type="compositionally biased region" description="Basic and acidic residues" evidence="1">
    <location>
        <begin position="426"/>
        <end position="437"/>
    </location>
</feature>
<evidence type="ECO:0000256" key="1">
    <source>
        <dbReference type="SAM" id="MobiDB-lite"/>
    </source>
</evidence>
<feature type="signal peptide" evidence="2">
    <location>
        <begin position="1"/>
        <end position="20"/>
    </location>
</feature>
<keyword evidence="2" id="KW-0732">Signal</keyword>
<feature type="domain" description="EH" evidence="4">
    <location>
        <begin position="541"/>
        <end position="572"/>
    </location>
</feature>
<dbReference type="SUPFAM" id="SSF52540">
    <property type="entry name" value="P-loop containing nucleoside triphosphate hydrolases"/>
    <property type="match status" value="1"/>
</dbReference>
<evidence type="ECO:0000259" key="4">
    <source>
        <dbReference type="Pfam" id="PF16880"/>
    </source>
</evidence>
<feature type="compositionally biased region" description="Polar residues" evidence="1">
    <location>
        <begin position="270"/>
        <end position="279"/>
    </location>
</feature>
<dbReference type="PANTHER" id="PTHR43681:SF1">
    <property type="entry name" value="SARCALUMENIN"/>
    <property type="match status" value="1"/>
</dbReference>
<protein>
    <recommendedName>
        <fullName evidence="7">Sarcalumenin</fullName>
    </recommendedName>
</protein>
<sequence length="985" mass="112808">MTGSWLRPAFFVGLSFLAIALQESKKDRIRRKLDELIVSGVQCEEELESIPPEDLCRPYIEKALKDLGTGSLEQTSAEADNVDDEEGRGEEALAISAEVDESIEKDVSRADRPEDKEETDNVEEAEGKEEKEEVSGETDEIGVEEISEGESEDESIEASDKDDQTDEALKDESNEEIKEDESEAKEEKEVEEEEEEGEEEEEEEEEKEESVEPREEEKDRSKEETGSEEEEQRSAEEEAIRLDDDDLTAVTESSEEGAKADDISEEEIQTSDAIASVSENEIGGKEESAENLETSQREKEETDDESDREADADKEESSLEDEKADELSKEASEEASEEAKKRESNDDDKSDNDKDNDKPDAGDYEEKVERVEKEKHESEEEDGRASEEKDEIGLETTTISEEAVEKEEESEEKSPKWQGEEEGEGEKEGTSRSRREAYDDENDERPLEIPREDKGEEDEEAIKSKSRYWPDLIFKPLFSPFATKVQSEEEPSPEEDLIREIQVPENLRPRDHINQLLKLDEENEEKERAVQKVSDIVLRDLKKLYDNAIQPLETLYKYRDLSNRHFGDPEIFSKPLVLFMGPWSGGKSSIINYLLDIEYTTTALRTELARHVRRTDINGRTITAEQCIGDLKKRKIAKFCKSRNAIDAGAEPSPAYFNILMYGEEEEVLDGTQLAADWTFSGLQKFGQGMLDRLRGLRFDNKLLEKVNIVEIPGILEIRKQVQRLFPFNDACQWFIDRADIIFLVYDPSKLDVGPETEAILDQLKGREYQTRIILNKADQVKPEELMRVQGALIWNISPLMSSAEPPIMYSTSLWSLPYETGAPTRLLYAQERAFLRDLRSAIDKRVEHKIASARRFAVRVRNHAKMVDCYLTTYYNHKTFFGNKKEISDKIVENPQDYHIYEGLSTLTNISRYDLPDPDVYRDFFRLNPLYDFQLLSSTCTYFRGCPINRLDVAIAYDLPELVGKYKKSVEVVMHENEASSPSS</sequence>
<feature type="chain" id="PRO_5032602797" description="Sarcalumenin" evidence="2">
    <location>
        <begin position="21"/>
        <end position="985"/>
    </location>
</feature>
<dbReference type="Pfam" id="PF00350">
    <property type="entry name" value="Dynamin_N"/>
    <property type="match status" value="1"/>
</dbReference>
<feature type="compositionally biased region" description="Acidic residues" evidence="1">
    <location>
        <begin position="116"/>
        <end position="127"/>
    </location>
</feature>
<feature type="compositionally biased region" description="Basic and acidic residues" evidence="1">
    <location>
        <begin position="158"/>
        <end position="176"/>
    </location>
</feature>
<dbReference type="EMBL" id="JACSDY010000010">
    <property type="protein sequence ID" value="KAF7417329.1"/>
    <property type="molecule type" value="Genomic_DNA"/>
</dbReference>
<comment type="caution">
    <text evidence="5">The sequence shown here is derived from an EMBL/GenBank/DDBJ whole genome shotgun (WGS) entry which is preliminary data.</text>
</comment>
<feature type="domain" description="Dynamin N-terminal" evidence="3">
    <location>
        <begin position="577"/>
        <end position="777"/>
    </location>
</feature>
<evidence type="ECO:0008006" key="7">
    <source>
        <dbReference type="Google" id="ProtNLM"/>
    </source>
</evidence>
<feature type="compositionally biased region" description="Basic and acidic residues" evidence="1">
    <location>
        <begin position="309"/>
        <end position="344"/>
    </location>
</feature>
<dbReference type="AlphaFoldDB" id="A0A834NSR1"/>
<gene>
    <name evidence="5" type="ORF">H0235_011860</name>
</gene>
<reference evidence="5" key="1">
    <citation type="journal article" date="2020" name="G3 (Bethesda)">
        <title>High-Quality Assemblies for Three Invasive Social Wasps from the &lt;i&gt;Vespula&lt;/i&gt; Genus.</title>
        <authorList>
            <person name="Harrop T.W.R."/>
            <person name="Guhlin J."/>
            <person name="McLaughlin G.M."/>
            <person name="Permina E."/>
            <person name="Stockwell P."/>
            <person name="Gilligan J."/>
            <person name="Le Lec M.F."/>
            <person name="Gruber M.A.M."/>
            <person name="Quinn O."/>
            <person name="Lovegrove M."/>
            <person name="Duncan E.J."/>
            <person name="Remnant E.J."/>
            <person name="Van Eeckhoven J."/>
            <person name="Graham B."/>
            <person name="Knapp R.A."/>
            <person name="Langford K.W."/>
            <person name="Kronenberg Z."/>
            <person name="Press M.O."/>
            <person name="Eacker S.M."/>
            <person name="Wilson-Rankin E.E."/>
            <person name="Purcell J."/>
            <person name="Lester P.J."/>
            <person name="Dearden P.K."/>
        </authorList>
    </citation>
    <scope>NUCLEOTIDE SEQUENCE</scope>
    <source>
        <strain evidence="5">Volc-1</strain>
    </source>
</reference>
<keyword evidence="6" id="KW-1185">Reference proteome</keyword>
<dbReference type="Proteomes" id="UP000600918">
    <property type="component" value="Unassembled WGS sequence"/>
</dbReference>
<feature type="compositionally biased region" description="Basic and acidic residues" evidence="1">
    <location>
        <begin position="444"/>
        <end position="454"/>
    </location>
</feature>
<evidence type="ECO:0000256" key="2">
    <source>
        <dbReference type="SAM" id="SignalP"/>
    </source>
</evidence>
<dbReference type="InterPro" id="IPR027417">
    <property type="entry name" value="P-loop_NTPase"/>
</dbReference>
<dbReference type="InterPro" id="IPR031692">
    <property type="entry name" value="EHD_N"/>
</dbReference>
<dbReference type="Pfam" id="PF16880">
    <property type="entry name" value="EHD_N"/>
    <property type="match status" value="1"/>
</dbReference>
<feature type="compositionally biased region" description="Basic and acidic residues" evidence="1">
    <location>
        <begin position="232"/>
        <end position="242"/>
    </location>
</feature>